<evidence type="ECO:0000313" key="1">
    <source>
        <dbReference type="EMBL" id="CAJ1054860.1"/>
    </source>
</evidence>
<accession>A0AAV1F1L1</accession>
<dbReference type="Proteomes" id="UP001178508">
    <property type="component" value="Chromosome 4"/>
</dbReference>
<name>A0AAV1F1L1_XYRNO</name>
<sequence>MAEARVGRLRTGSLCDLDYLQYEDVFNDTSKAGLGYWGDNDSCSVYGTGRIHCESSLSVNYHRAINRAEKEPLDDEDEDDDGARSWELKLALLFLFFAVVCLWVG</sequence>
<proteinExistence type="predicted"/>
<keyword evidence="2" id="KW-1185">Reference proteome</keyword>
<organism evidence="1 2">
    <name type="scientific">Xyrichtys novacula</name>
    <name type="common">Pearly razorfish</name>
    <name type="synonym">Hemipteronotus novacula</name>
    <dbReference type="NCBI Taxonomy" id="13765"/>
    <lineage>
        <taxon>Eukaryota</taxon>
        <taxon>Metazoa</taxon>
        <taxon>Chordata</taxon>
        <taxon>Craniata</taxon>
        <taxon>Vertebrata</taxon>
        <taxon>Euteleostomi</taxon>
        <taxon>Actinopterygii</taxon>
        <taxon>Neopterygii</taxon>
        <taxon>Teleostei</taxon>
        <taxon>Neoteleostei</taxon>
        <taxon>Acanthomorphata</taxon>
        <taxon>Eupercaria</taxon>
        <taxon>Labriformes</taxon>
        <taxon>Labridae</taxon>
        <taxon>Xyrichtys</taxon>
    </lineage>
</organism>
<dbReference type="EMBL" id="OY660867">
    <property type="protein sequence ID" value="CAJ1054860.1"/>
    <property type="molecule type" value="Genomic_DNA"/>
</dbReference>
<gene>
    <name evidence="1" type="ORF">XNOV1_A035531</name>
</gene>
<reference evidence="1" key="1">
    <citation type="submission" date="2023-08" db="EMBL/GenBank/DDBJ databases">
        <authorList>
            <person name="Alioto T."/>
            <person name="Alioto T."/>
            <person name="Gomez Garrido J."/>
        </authorList>
    </citation>
    <scope>NUCLEOTIDE SEQUENCE</scope>
</reference>
<dbReference type="AlphaFoldDB" id="A0AAV1F1L1"/>
<evidence type="ECO:0000313" key="2">
    <source>
        <dbReference type="Proteomes" id="UP001178508"/>
    </source>
</evidence>
<protein>
    <submittedName>
        <fullName evidence="1">Uncharacterized protein</fullName>
    </submittedName>
</protein>